<evidence type="ECO:0000313" key="1">
    <source>
        <dbReference type="EMBL" id="RFT29058.1"/>
    </source>
</evidence>
<comment type="caution">
    <text evidence="1">The sequence shown here is derived from an EMBL/GenBank/DDBJ whole genome shotgun (WGS) entry which is preliminary data.</text>
</comment>
<proteinExistence type="predicted"/>
<accession>A0A3E2BRL9</accession>
<sequence>MFNVYCLFCVAIYRQATICKQATVRDQSTICERATIIHRANVYANRSTQQVLARIAPQACKPALLFRLAD</sequence>
<dbReference type="EMBL" id="NNRU01000003">
    <property type="protein sequence ID" value="RFT29058.1"/>
    <property type="molecule type" value="Genomic_DNA"/>
</dbReference>
<organism evidence="1 2">
    <name type="scientific">Gardnerella vaginalis</name>
    <dbReference type="NCBI Taxonomy" id="2702"/>
    <lineage>
        <taxon>Bacteria</taxon>
        <taxon>Bacillati</taxon>
        <taxon>Actinomycetota</taxon>
        <taxon>Actinomycetes</taxon>
        <taxon>Bifidobacteriales</taxon>
        <taxon>Bifidobacteriaceae</taxon>
        <taxon>Gardnerella</taxon>
    </lineage>
</organism>
<name>A0A3E2BRL9_GARVA</name>
<dbReference type="Proteomes" id="UP000258379">
    <property type="component" value="Unassembled WGS sequence"/>
</dbReference>
<reference evidence="1 2" key="1">
    <citation type="submission" date="2017-07" db="EMBL/GenBank/DDBJ databases">
        <title>A comparative genomics approach to explaining the enigmatic role of Gardnerella vaginalis in the vaginal microbiome.</title>
        <authorList>
            <person name="Vancuren S.J."/>
            <person name="Hill J.E."/>
        </authorList>
    </citation>
    <scope>NUCLEOTIDE SEQUENCE [LARGE SCALE GENOMIC DNA]</scope>
    <source>
        <strain evidence="1 2">WP023</strain>
    </source>
</reference>
<protein>
    <submittedName>
        <fullName evidence="1">Uncharacterized protein</fullName>
    </submittedName>
</protein>
<dbReference type="AlphaFoldDB" id="A0A3E2BRL9"/>
<gene>
    <name evidence="1" type="ORF">CG405_04700</name>
</gene>
<evidence type="ECO:0000313" key="2">
    <source>
        <dbReference type="Proteomes" id="UP000258379"/>
    </source>
</evidence>